<feature type="signal peptide" evidence="1">
    <location>
        <begin position="1"/>
        <end position="17"/>
    </location>
</feature>
<dbReference type="STRING" id="1921803.NIES593_21555"/>
<dbReference type="AlphaFoldDB" id="A0A1U7H873"/>
<evidence type="ECO:0000256" key="1">
    <source>
        <dbReference type="SAM" id="SignalP"/>
    </source>
</evidence>
<accession>A0A1U7H873</accession>
<evidence type="ECO:0000313" key="2">
    <source>
        <dbReference type="EMBL" id="OKH18992.1"/>
    </source>
</evidence>
<name>A0A1U7H873_9CYAN</name>
<sequence length="144" mass="15795">MNLKTLLLAISYTTVLAAAPPVNIQSFSLANTAQIQQQMQQTTITLAAEQLRHPHFLRVSTPTTGTQLTGQIKLNGKVIQRLNNNTKINLSRLLTRGKHAIEISGRYRPAGNSVQVELIGPNTQSLQQIGGSGYLNQRLIIEVK</sequence>
<reference evidence="2 3" key="1">
    <citation type="submission" date="2016-11" db="EMBL/GenBank/DDBJ databases">
        <title>Draft Genome Sequences of Nine Cyanobacterial Strains from Diverse Habitats.</title>
        <authorList>
            <person name="Zhu T."/>
            <person name="Hou S."/>
            <person name="Lu X."/>
            <person name="Hess W.R."/>
        </authorList>
    </citation>
    <scope>NUCLEOTIDE SEQUENCE [LARGE SCALE GENOMIC DNA]</scope>
    <source>
        <strain evidence="2 3">NIES-593</strain>
    </source>
</reference>
<dbReference type="EMBL" id="MRCB01000044">
    <property type="protein sequence ID" value="OKH18992.1"/>
    <property type="molecule type" value="Genomic_DNA"/>
</dbReference>
<feature type="chain" id="PRO_5012707849" evidence="1">
    <location>
        <begin position="18"/>
        <end position="144"/>
    </location>
</feature>
<keyword evidence="3" id="KW-1185">Reference proteome</keyword>
<organism evidence="2 3">
    <name type="scientific">Hydrococcus rivularis NIES-593</name>
    <dbReference type="NCBI Taxonomy" id="1921803"/>
    <lineage>
        <taxon>Bacteria</taxon>
        <taxon>Bacillati</taxon>
        <taxon>Cyanobacteriota</taxon>
        <taxon>Cyanophyceae</taxon>
        <taxon>Pleurocapsales</taxon>
        <taxon>Hydrococcaceae</taxon>
        <taxon>Hydrococcus</taxon>
    </lineage>
</organism>
<dbReference type="OrthoDB" id="582274at2"/>
<gene>
    <name evidence="2" type="ORF">NIES593_21555</name>
</gene>
<comment type="caution">
    <text evidence="2">The sequence shown here is derived from an EMBL/GenBank/DDBJ whole genome shotgun (WGS) entry which is preliminary data.</text>
</comment>
<dbReference type="RefSeq" id="WP_073601551.1">
    <property type="nucleotide sequence ID" value="NZ_MRCB01000044.1"/>
</dbReference>
<protein>
    <submittedName>
        <fullName evidence="2">Uncharacterized protein</fullName>
    </submittedName>
</protein>
<keyword evidence="1" id="KW-0732">Signal</keyword>
<dbReference type="Proteomes" id="UP000186868">
    <property type="component" value="Unassembled WGS sequence"/>
</dbReference>
<proteinExistence type="predicted"/>
<evidence type="ECO:0000313" key="3">
    <source>
        <dbReference type="Proteomes" id="UP000186868"/>
    </source>
</evidence>